<name>A0A177C7S9_9PLEO</name>
<dbReference type="GeneID" id="28771176"/>
<accession>A0A177C7S9</accession>
<keyword evidence="2" id="KW-1185">Reference proteome</keyword>
<dbReference type="RefSeq" id="XP_018034068.1">
    <property type="nucleotide sequence ID" value="XM_018187690.1"/>
</dbReference>
<dbReference type="InParanoid" id="A0A177C7S9"/>
<evidence type="ECO:0000313" key="2">
    <source>
        <dbReference type="Proteomes" id="UP000077069"/>
    </source>
</evidence>
<gene>
    <name evidence="1" type="ORF">CC84DRAFT_863466</name>
</gene>
<dbReference type="Proteomes" id="UP000077069">
    <property type="component" value="Unassembled WGS sequence"/>
</dbReference>
<proteinExistence type="predicted"/>
<evidence type="ECO:0000313" key="1">
    <source>
        <dbReference type="EMBL" id="OAG03703.1"/>
    </source>
</evidence>
<sequence length="160" mass="17577">MDEACACQDAHYARADRVCSTETLPEFHLPDLKKYLCMSGSISGHNDAPRRLHRPARLAQHRADSSLPVPACLCRVLRVSACSNCGHVAVELLLVWKSSAEPGWTVWAVPRCRATTGAGQGVLHSIFCRPIPSVATTPRICICRVHRQASFFGLVLHIHT</sequence>
<organism evidence="1 2">
    <name type="scientific">Paraphaeosphaeria sporulosa</name>
    <dbReference type="NCBI Taxonomy" id="1460663"/>
    <lineage>
        <taxon>Eukaryota</taxon>
        <taxon>Fungi</taxon>
        <taxon>Dikarya</taxon>
        <taxon>Ascomycota</taxon>
        <taxon>Pezizomycotina</taxon>
        <taxon>Dothideomycetes</taxon>
        <taxon>Pleosporomycetidae</taxon>
        <taxon>Pleosporales</taxon>
        <taxon>Massarineae</taxon>
        <taxon>Didymosphaeriaceae</taxon>
        <taxon>Paraphaeosphaeria</taxon>
    </lineage>
</organism>
<protein>
    <submittedName>
        <fullName evidence="1">Uncharacterized protein</fullName>
    </submittedName>
</protein>
<dbReference type="EMBL" id="KV441554">
    <property type="protein sequence ID" value="OAG03703.1"/>
    <property type="molecule type" value="Genomic_DNA"/>
</dbReference>
<dbReference type="AlphaFoldDB" id="A0A177C7S9"/>
<reference evidence="1 2" key="1">
    <citation type="submission" date="2016-05" db="EMBL/GenBank/DDBJ databases">
        <title>Comparative analysis of secretome profiles of manganese(II)-oxidizing ascomycete fungi.</title>
        <authorList>
            <consortium name="DOE Joint Genome Institute"/>
            <person name="Zeiner C.A."/>
            <person name="Purvine S.O."/>
            <person name="Zink E.M."/>
            <person name="Wu S."/>
            <person name="Pasa-Tolic L."/>
            <person name="Chaput D.L."/>
            <person name="Haridas S."/>
            <person name="Grigoriev I.V."/>
            <person name="Santelli C.M."/>
            <person name="Hansel C.M."/>
        </authorList>
    </citation>
    <scope>NUCLEOTIDE SEQUENCE [LARGE SCALE GENOMIC DNA]</scope>
    <source>
        <strain evidence="1 2">AP3s5-JAC2a</strain>
    </source>
</reference>